<dbReference type="Proteomes" id="UP000244727">
    <property type="component" value="Chromosome"/>
</dbReference>
<dbReference type="KEGG" id="harc:HARCEL1_06815"/>
<name>A0A2R4X0Y0_9EURY</name>
<dbReference type="AlphaFoldDB" id="A0A2R4X0Y0"/>
<reference evidence="3 4" key="1">
    <citation type="submission" date="2018-04" db="EMBL/GenBank/DDBJ databases">
        <title>Halococcoides cellulosivorans gen. nov., sp. nov., an extremely halophilic cellulose-utilizing haloarchaeon from hypersaline lakes.</title>
        <authorList>
            <person name="Sorokin D.Y."/>
            <person name="Toshchakov S.V."/>
            <person name="Samarov N.I."/>
            <person name="Korzhenkov A."/>
            <person name="Kublanov I.V."/>
        </authorList>
    </citation>
    <scope>NUCLEOTIDE SEQUENCE [LARGE SCALE GENOMIC DNA]</scope>
    <source>
        <strain evidence="3 4">HArcel1</strain>
    </source>
</reference>
<evidence type="ECO:0000256" key="1">
    <source>
        <dbReference type="SAM" id="MobiDB-lite"/>
    </source>
</evidence>
<feature type="region of interest" description="Disordered" evidence="1">
    <location>
        <begin position="24"/>
        <end position="46"/>
    </location>
</feature>
<dbReference type="RefSeq" id="WP_108381804.1">
    <property type="nucleotide sequence ID" value="NZ_CP028858.1"/>
</dbReference>
<sequence length="296" mass="33598">MLDTLLGRTALKERIADLEAERDDLEDELDAERQRRSTAVTKRQDAEERINRLEDRIADLEGQLDTQDVTTDGPQVRHDAVLRGADIDAMLDRLESYRTDPEATVTAYIDDGAVSEALTEAFGDRWPLVDDARPCLAVTDDRDLIGATLSVPRPPDPFVSFDDRVQIERSWFSEPDRYTLAVVRSDLFAMGRYEDGERTGFRGFDADLMENHSKGGFSQARFERRRDEQIDTHLDRCRAVLVELDADHLSVVGERSAVDDLREFADYTATSDARGSPEEALATARRDRWAVRYRAV</sequence>
<keyword evidence="4" id="KW-1185">Reference proteome</keyword>
<dbReference type="Gene3D" id="1.10.287.1490">
    <property type="match status" value="1"/>
</dbReference>
<gene>
    <name evidence="3" type="ORF">HARCEL1_06815</name>
</gene>
<accession>A0A2R4X0Y0</accession>
<organism evidence="3 4">
    <name type="scientific">Halococcoides cellulosivorans</name>
    <dbReference type="NCBI Taxonomy" id="1679096"/>
    <lineage>
        <taxon>Archaea</taxon>
        <taxon>Methanobacteriati</taxon>
        <taxon>Methanobacteriota</taxon>
        <taxon>Stenosarchaea group</taxon>
        <taxon>Halobacteria</taxon>
        <taxon>Halobacteriales</taxon>
        <taxon>Haloarculaceae</taxon>
        <taxon>Halococcoides</taxon>
    </lineage>
</organism>
<dbReference type="Pfam" id="PF18859">
    <property type="entry name" value="acVLRF1"/>
    <property type="match status" value="1"/>
</dbReference>
<proteinExistence type="predicted"/>
<protein>
    <recommendedName>
        <fullName evidence="2">Actinobacteria/chloroflexi VLRF1 release factor domain-containing protein</fullName>
    </recommendedName>
</protein>
<dbReference type="SUPFAM" id="SSF53137">
    <property type="entry name" value="Translational machinery components"/>
    <property type="match status" value="1"/>
</dbReference>
<dbReference type="EMBL" id="CP028858">
    <property type="protein sequence ID" value="AWB27435.1"/>
    <property type="molecule type" value="Genomic_DNA"/>
</dbReference>
<evidence type="ECO:0000313" key="4">
    <source>
        <dbReference type="Proteomes" id="UP000244727"/>
    </source>
</evidence>
<evidence type="ECO:0000313" key="3">
    <source>
        <dbReference type="EMBL" id="AWB27435.1"/>
    </source>
</evidence>
<dbReference type="InterPro" id="IPR042226">
    <property type="entry name" value="eFR1_2_sf"/>
</dbReference>
<dbReference type="InterPro" id="IPR040783">
    <property type="entry name" value="VLRF1"/>
</dbReference>
<evidence type="ECO:0000259" key="2">
    <source>
        <dbReference type="Pfam" id="PF18859"/>
    </source>
</evidence>
<dbReference type="Gene3D" id="3.30.420.60">
    <property type="entry name" value="eRF1 domain 2"/>
    <property type="match status" value="1"/>
</dbReference>
<dbReference type="SUPFAM" id="SSF57997">
    <property type="entry name" value="Tropomyosin"/>
    <property type="match status" value="1"/>
</dbReference>
<feature type="domain" description="Actinobacteria/chloroflexi VLRF1 release factor" evidence="2">
    <location>
        <begin position="177"/>
        <end position="292"/>
    </location>
</feature>
<dbReference type="GeneID" id="36512204"/>